<dbReference type="SUPFAM" id="SSF53067">
    <property type="entry name" value="Actin-like ATPase domain"/>
    <property type="match status" value="2"/>
</dbReference>
<evidence type="ECO:0000256" key="9">
    <source>
        <dbReference type="ARBA" id="ARBA00022741"/>
    </source>
</evidence>
<evidence type="ECO:0000256" key="8">
    <source>
        <dbReference type="ARBA" id="ARBA00022679"/>
    </source>
</evidence>
<comment type="subunit">
    <text evidence="5 16">Homodimer.</text>
</comment>
<evidence type="ECO:0000256" key="11">
    <source>
        <dbReference type="ARBA" id="ARBA00022840"/>
    </source>
</evidence>
<dbReference type="Pfam" id="PF03309">
    <property type="entry name" value="Pan_kinase"/>
    <property type="match status" value="1"/>
</dbReference>
<evidence type="ECO:0000313" key="17">
    <source>
        <dbReference type="EMBL" id="MBK1725682.1"/>
    </source>
</evidence>
<keyword evidence="11 16" id="KW-0067">ATP-binding</keyword>
<feature type="binding site" evidence="16">
    <location>
        <position position="126"/>
    </location>
    <ligand>
        <name>ATP</name>
        <dbReference type="ChEBI" id="CHEBI:30616"/>
    </ligand>
</feature>
<evidence type="ECO:0000256" key="12">
    <source>
        <dbReference type="ARBA" id="ARBA00022958"/>
    </source>
</evidence>
<keyword evidence="12 16" id="KW-0630">Potassium</keyword>
<dbReference type="InterPro" id="IPR043129">
    <property type="entry name" value="ATPase_NBD"/>
</dbReference>
<comment type="caution">
    <text evidence="17">The sequence shown here is derived from an EMBL/GenBank/DDBJ whole genome shotgun (WGS) entry which is preliminary data.</text>
</comment>
<evidence type="ECO:0000256" key="7">
    <source>
        <dbReference type="ARBA" id="ARBA00022490"/>
    </source>
</evidence>
<accession>A0ABS1E3G1</accession>
<feature type="binding site" evidence="16">
    <location>
        <position position="123"/>
    </location>
    <ligand>
        <name>K(+)</name>
        <dbReference type="ChEBI" id="CHEBI:29103"/>
    </ligand>
</feature>
<proteinExistence type="inferred from homology"/>
<keyword evidence="9 16" id="KW-0547">Nucleotide-binding</keyword>
<sequence>MTLLVDAGNTRLKWARLSGGRLTGHGAADCLEAAWAQGLEAAWSRIPPPARVLGVCVASQARRGAVEAVARRLWRRTVEWIEPAGQGWGVINAYAEPALLGADRWAALIGARRCAPQGACIVDAGTAITVDGLDAEGRHLGGAIFPGRELLVRTLSQGTGRIEMGGAFQAAELPGRSTEAAVYGGARYGVAAAARALVEQVCPACPPAGARLATGGGADWLLPELPGAWQRRPALVLEGLAAVAEAS</sequence>
<evidence type="ECO:0000256" key="1">
    <source>
        <dbReference type="ARBA" id="ARBA00001206"/>
    </source>
</evidence>
<dbReference type="RefSeq" id="WP_200256081.1">
    <property type="nucleotide sequence ID" value="NZ_NRSH01000006.1"/>
</dbReference>
<evidence type="ECO:0000256" key="15">
    <source>
        <dbReference type="ARBA" id="ARBA00040883"/>
    </source>
</evidence>
<evidence type="ECO:0000256" key="5">
    <source>
        <dbReference type="ARBA" id="ARBA00011738"/>
    </source>
</evidence>
<evidence type="ECO:0000256" key="14">
    <source>
        <dbReference type="ARBA" id="ARBA00038036"/>
    </source>
</evidence>
<reference evidence="17 18" key="1">
    <citation type="journal article" date="2020" name="Microorganisms">
        <title>Osmotic Adaptation and Compatible Solute Biosynthesis of Phototrophic Bacteria as Revealed from Genome Analyses.</title>
        <authorList>
            <person name="Imhoff J.F."/>
            <person name="Rahn T."/>
            <person name="Kunzel S."/>
            <person name="Keller A."/>
            <person name="Neulinger S.C."/>
        </authorList>
    </citation>
    <scope>NUCLEOTIDE SEQUENCE [LARGE SCALE GENOMIC DNA]</scope>
    <source>
        <strain evidence="17 18">DSM 15116</strain>
    </source>
</reference>
<evidence type="ECO:0000256" key="13">
    <source>
        <dbReference type="ARBA" id="ARBA00022993"/>
    </source>
</evidence>
<evidence type="ECO:0000256" key="4">
    <source>
        <dbReference type="ARBA" id="ARBA00005225"/>
    </source>
</evidence>
<keyword evidence="18" id="KW-1185">Reference proteome</keyword>
<dbReference type="EMBL" id="NRSH01000006">
    <property type="protein sequence ID" value="MBK1725682.1"/>
    <property type="molecule type" value="Genomic_DNA"/>
</dbReference>
<dbReference type="PANTHER" id="PTHR34265">
    <property type="entry name" value="TYPE III PANTOTHENATE KINASE"/>
    <property type="match status" value="1"/>
</dbReference>
<dbReference type="NCBIfam" id="TIGR00671">
    <property type="entry name" value="baf"/>
    <property type="match status" value="1"/>
</dbReference>
<comment type="subcellular location">
    <subcellularLocation>
        <location evidence="3 16">Cytoplasm</location>
    </subcellularLocation>
</comment>
<evidence type="ECO:0000256" key="2">
    <source>
        <dbReference type="ARBA" id="ARBA00001958"/>
    </source>
</evidence>
<gene>
    <name evidence="16" type="primary">coaX</name>
    <name evidence="17" type="ORF">CKO13_01305</name>
</gene>
<protein>
    <recommendedName>
        <fullName evidence="15 16">Type III pantothenate kinase</fullName>
        <ecNumber evidence="6 16">2.7.1.33</ecNumber>
    </recommendedName>
    <alternativeName>
        <fullName evidence="16">PanK-III</fullName>
    </alternativeName>
    <alternativeName>
        <fullName evidence="16">Pantothenic acid kinase</fullName>
    </alternativeName>
</protein>
<evidence type="ECO:0000256" key="6">
    <source>
        <dbReference type="ARBA" id="ARBA00012102"/>
    </source>
</evidence>
<comment type="pathway">
    <text evidence="4 16">Cofactor biosynthesis; coenzyme A biosynthesis; CoA from (R)-pantothenate: step 1/5.</text>
</comment>
<keyword evidence="8 16" id="KW-0808">Transferase</keyword>
<evidence type="ECO:0000256" key="3">
    <source>
        <dbReference type="ARBA" id="ARBA00004496"/>
    </source>
</evidence>
<comment type="cofactor">
    <cofactor evidence="2">
        <name>K(+)</name>
        <dbReference type="ChEBI" id="CHEBI:29103"/>
    </cofactor>
</comment>
<comment type="similarity">
    <text evidence="14 16">Belongs to the type III pantothenate kinase family.</text>
</comment>
<evidence type="ECO:0000256" key="10">
    <source>
        <dbReference type="ARBA" id="ARBA00022777"/>
    </source>
</evidence>
<comment type="catalytic activity">
    <reaction evidence="1 16">
        <text>(R)-pantothenate + ATP = (R)-4'-phosphopantothenate + ADP + H(+)</text>
        <dbReference type="Rhea" id="RHEA:16373"/>
        <dbReference type="ChEBI" id="CHEBI:10986"/>
        <dbReference type="ChEBI" id="CHEBI:15378"/>
        <dbReference type="ChEBI" id="CHEBI:29032"/>
        <dbReference type="ChEBI" id="CHEBI:30616"/>
        <dbReference type="ChEBI" id="CHEBI:456216"/>
        <dbReference type="EC" id="2.7.1.33"/>
    </reaction>
</comment>
<name>A0ABS1E3G1_9GAMM</name>
<keyword evidence="13 16" id="KW-0173">Coenzyme A biosynthesis</keyword>
<evidence type="ECO:0000313" key="18">
    <source>
        <dbReference type="Proteomes" id="UP000738126"/>
    </source>
</evidence>
<dbReference type="HAMAP" id="MF_01274">
    <property type="entry name" value="Pantothen_kinase_3"/>
    <property type="match status" value="1"/>
</dbReference>
<dbReference type="Gene3D" id="3.30.420.40">
    <property type="match status" value="2"/>
</dbReference>
<comment type="function">
    <text evidence="16">Catalyzes the phosphorylation of pantothenate (Pan), the first step in CoA biosynthesis.</text>
</comment>
<keyword evidence="7 16" id="KW-0963">Cytoplasm</keyword>
<feature type="binding site" evidence="16">
    <location>
        <begin position="101"/>
        <end position="104"/>
    </location>
    <ligand>
        <name>substrate</name>
    </ligand>
</feature>
<keyword evidence="16" id="KW-0479">Metal-binding</keyword>
<organism evidence="17 18">
    <name type="scientific">Halorhodospira neutriphila</name>
    <dbReference type="NCBI Taxonomy" id="168379"/>
    <lineage>
        <taxon>Bacteria</taxon>
        <taxon>Pseudomonadati</taxon>
        <taxon>Pseudomonadota</taxon>
        <taxon>Gammaproteobacteria</taxon>
        <taxon>Chromatiales</taxon>
        <taxon>Ectothiorhodospiraceae</taxon>
        <taxon>Halorhodospira</taxon>
    </lineage>
</organism>
<dbReference type="CDD" id="cd24015">
    <property type="entry name" value="ASKHA_NBD_PanK-III"/>
    <property type="match status" value="1"/>
</dbReference>
<evidence type="ECO:0000256" key="16">
    <source>
        <dbReference type="HAMAP-Rule" id="MF_01274"/>
    </source>
</evidence>
<dbReference type="InterPro" id="IPR004619">
    <property type="entry name" value="Type_III_PanK"/>
</dbReference>
<comment type="cofactor">
    <cofactor evidence="16">
        <name>NH4(+)</name>
        <dbReference type="ChEBI" id="CHEBI:28938"/>
    </cofactor>
    <cofactor evidence="16">
        <name>K(+)</name>
        <dbReference type="ChEBI" id="CHEBI:29103"/>
    </cofactor>
    <text evidence="16">A monovalent cation. Ammonium or potassium.</text>
</comment>
<feature type="active site" description="Proton acceptor" evidence="16">
    <location>
        <position position="103"/>
    </location>
</feature>
<keyword evidence="10 16" id="KW-0418">Kinase</keyword>
<feature type="binding site" evidence="16">
    <location>
        <begin position="6"/>
        <end position="13"/>
    </location>
    <ligand>
        <name>ATP</name>
        <dbReference type="ChEBI" id="CHEBI:30616"/>
    </ligand>
</feature>
<feature type="binding site" evidence="16">
    <location>
        <position position="94"/>
    </location>
    <ligand>
        <name>substrate</name>
    </ligand>
</feature>
<dbReference type="PANTHER" id="PTHR34265:SF1">
    <property type="entry name" value="TYPE III PANTOTHENATE KINASE"/>
    <property type="match status" value="1"/>
</dbReference>
<dbReference type="EC" id="2.7.1.33" evidence="6 16"/>
<dbReference type="Proteomes" id="UP000738126">
    <property type="component" value="Unassembled WGS sequence"/>
</dbReference>
<feature type="binding site" evidence="16">
    <location>
        <position position="178"/>
    </location>
    <ligand>
        <name>substrate</name>
    </ligand>
</feature>